<reference evidence="4" key="1">
    <citation type="submission" date="2022-06" db="EMBL/GenBank/DDBJ databases">
        <authorList>
            <consortium name="SYNGENTA / RWTH Aachen University"/>
        </authorList>
    </citation>
    <scope>NUCLEOTIDE SEQUENCE</scope>
</reference>
<evidence type="ECO:0000259" key="3">
    <source>
        <dbReference type="Pfam" id="PF25278"/>
    </source>
</evidence>
<evidence type="ECO:0000313" key="4">
    <source>
        <dbReference type="EMBL" id="CAH7675637.1"/>
    </source>
</evidence>
<feature type="chain" id="PRO_5043370294" description="DUF7872 domain-containing protein" evidence="2">
    <location>
        <begin position="28"/>
        <end position="465"/>
    </location>
</feature>
<feature type="domain" description="DUF7872" evidence="3">
    <location>
        <begin position="240"/>
        <end position="465"/>
    </location>
</feature>
<keyword evidence="5" id="KW-1185">Reference proteome</keyword>
<dbReference type="InterPro" id="IPR057194">
    <property type="entry name" value="DUF7872"/>
</dbReference>
<name>A0AAV0B0U2_PHAPC</name>
<feature type="signal peptide" evidence="2">
    <location>
        <begin position="1"/>
        <end position="27"/>
    </location>
</feature>
<organism evidence="4 5">
    <name type="scientific">Phakopsora pachyrhizi</name>
    <name type="common">Asian soybean rust disease fungus</name>
    <dbReference type="NCBI Taxonomy" id="170000"/>
    <lineage>
        <taxon>Eukaryota</taxon>
        <taxon>Fungi</taxon>
        <taxon>Dikarya</taxon>
        <taxon>Basidiomycota</taxon>
        <taxon>Pucciniomycotina</taxon>
        <taxon>Pucciniomycetes</taxon>
        <taxon>Pucciniales</taxon>
        <taxon>Phakopsoraceae</taxon>
        <taxon>Phakopsora</taxon>
    </lineage>
</organism>
<sequence>MLLPTFVFNYTFLILSVLSLVLFTANGDPQALKRRNFIGSIFQNSGSTSPSSSQSALQKPETNDTCKPLPFTQETWQQLKLDDYLKNYPGGHNTTIAAFAESKGVLNFDCGINLRCYAGQPCYPTPLKDWYILFAIQQWNAQRNLMVKAISFAINFVEATITNLLSSMFPSIDTLTIDLFKVDFGVNSAVTMVSNTLFLDILAMFHSFQLGWNLFFNEINNIIVIAMYGVAGFIPIPKGPENDAYTLWSHFTVAFDNYRNALTDAFVKSTDDIIHAGISSPDGIWKQLQNGTFIVPTQPVYLPAAEEDLKNVTTALAVVQVLRALDSFVTIGTDPCNGKGKNGALEGQDVLSYCDQTGTMFNIVRVGKEKKGHHEDKLETKFQRATVIADFFGLSTEFLTQSSLKCQKKFGKFNYFPYTNTTVPRDPSADCVINLPVCDCREPKIKKSADEHGVLSACREAGLPI</sequence>
<dbReference type="PANTHER" id="PTHR33339">
    <property type="entry name" value="LYSM DOMAIN-CONTAINING PROTEIN"/>
    <property type="match status" value="1"/>
</dbReference>
<keyword evidence="2" id="KW-0732">Signal</keyword>
<feature type="compositionally biased region" description="Low complexity" evidence="1">
    <location>
        <begin position="45"/>
        <end position="55"/>
    </location>
</feature>
<comment type="caution">
    <text evidence="4">The sequence shown here is derived from an EMBL/GenBank/DDBJ whole genome shotgun (WGS) entry which is preliminary data.</text>
</comment>
<proteinExistence type="predicted"/>
<dbReference type="EMBL" id="CALTRL010002388">
    <property type="protein sequence ID" value="CAH7675637.1"/>
    <property type="molecule type" value="Genomic_DNA"/>
</dbReference>
<evidence type="ECO:0000256" key="1">
    <source>
        <dbReference type="SAM" id="MobiDB-lite"/>
    </source>
</evidence>
<evidence type="ECO:0000313" key="5">
    <source>
        <dbReference type="Proteomes" id="UP001153365"/>
    </source>
</evidence>
<dbReference type="Proteomes" id="UP001153365">
    <property type="component" value="Unassembled WGS sequence"/>
</dbReference>
<dbReference type="AlphaFoldDB" id="A0AAV0B0U2"/>
<dbReference type="PANTHER" id="PTHR33339:SF1">
    <property type="entry name" value="LYSM DOMAIN-CONTAINING PROTEIN"/>
    <property type="match status" value="1"/>
</dbReference>
<protein>
    <recommendedName>
        <fullName evidence="3">DUF7872 domain-containing protein</fullName>
    </recommendedName>
</protein>
<accession>A0AAV0B0U2</accession>
<dbReference type="Pfam" id="PF25278">
    <property type="entry name" value="DUF7872"/>
    <property type="match status" value="1"/>
</dbReference>
<gene>
    <name evidence="4" type="ORF">PPACK8108_LOCUS10669</name>
</gene>
<feature type="region of interest" description="Disordered" evidence="1">
    <location>
        <begin position="44"/>
        <end position="68"/>
    </location>
</feature>
<evidence type="ECO:0000256" key="2">
    <source>
        <dbReference type="SAM" id="SignalP"/>
    </source>
</evidence>